<feature type="binding site" evidence="10">
    <location>
        <position position="455"/>
    </location>
    <ligand>
        <name>substrate</name>
    </ligand>
</feature>
<dbReference type="GO" id="GO:0009507">
    <property type="term" value="C:chloroplast"/>
    <property type="evidence" value="ECO:0007669"/>
    <property type="project" value="UniProtKB-SubCell"/>
</dbReference>
<dbReference type="NCBIfam" id="TIGR00120">
    <property type="entry name" value="ArgJ"/>
    <property type="match status" value="1"/>
</dbReference>
<dbReference type="Proteomes" id="UP001445335">
    <property type="component" value="Unassembled WGS sequence"/>
</dbReference>
<evidence type="ECO:0000313" key="11">
    <source>
        <dbReference type="EMBL" id="KAK9825145.1"/>
    </source>
</evidence>
<dbReference type="Gene3D" id="3.10.20.340">
    <property type="entry name" value="ArgJ beta chain, C-terminal domain"/>
    <property type="match status" value="1"/>
</dbReference>
<evidence type="ECO:0000256" key="10">
    <source>
        <dbReference type="HAMAP-Rule" id="MF_03124"/>
    </source>
</evidence>
<feature type="binding site" evidence="10">
    <location>
        <position position="204"/>
    </location>
    <ligand>
        <name>substrate</name>
    </ligand>
</feature>
<evidence type="ECO:0000256" key="8">
    <source>
        <dbReference type="ARBA" id="ARBA00023315"/>
    </source>
</evidence>
<evidence type="ECO:0000256" key="2">
    <source>
        <dbReference type="ARBA" id="ARBA00011475"/>
    </source>
</evidence>
<keyword evidence="8 10" id="KW-0012">Acyltransferase</keyword>
<evidence type="ECO:0000256" key="5">
    <source>
        <dbReference type="ARBA" id="ARBA00022679"/>
    </source>
</evidence>
<keyword evidence="5 10" id="KW-0808">Transferase</keyword>
<comment type="caution">
    <text evidence="11">The sequence shown here is derived from an EMBL/GenBank/DDBJ whole genome shotgun (WGS) entry which is preliminary data.</text>
</comment>
<comment type="catalytic activity">
    <reaction evidence="10">
        <text>L-glutamate + acetyl-CoA = N-acetyl-L-glutamate + CoA + H(+)</text>
        <dbReference type="Rhea" id="RHEA:24292"/>
        <dbReference type="ChEBI" id="CHEBI:15378"/>
        <dbReference type="ChEBI" id="CHEBI:29985"/>
        <dbReference type="ChEBI" id="CHEBI:44337"/>
        <dbReference type="ChEBI" id="CHEBI:57287"/>
        <dbReference type="ChEBI" id="CHEBI:57288"/>
        <dbReference type="EC" id="2.3.1.1"/>
    </reaction>
</comment>
<reference evidence="11 12" key="1">
    <citation type="journal article" date="2024" name="Nat. Commun.">
        <title>Phylogenomics reveals the evolutionary origins of lichenization in chlorophyte algae.</title>
        <authorList>
            <person name="Puginier C."/>
            <person name="Libourel C."/>
            <person name="Otte J."/>
            <person name="Skaloud P."/>
            <person name="Haon M."/>
            <person name="Grisel S."/>
            <person name="Petersen M."/>
            <person name="Berrin J.G."/>
            <person name="Delaux P.M."/>
            <person name="Dal Grande F."/>
            <person name="Keller J."/>
        </authorList>
    </citation>
    <scope>NUCLEOTIDE SEQUENCE [LARGE SCALE GENOMIC DNA]</scope>
    <source>
        <strain evidence="11 12">SAG 245.80</strain>
    </source>
</reference>
<dbReference type="EC" id="2.3.1.35" evidence="10"/>
<feature type="site" description="Cleavage; by autolysis" evidence="10">
    <location>
        <begin position="240"/>
        <end position="241"/>
    </location>
</feature>
<dbReference type="Gene3D" id="3.60.70.12">
    <property type="entry name" value="L-amino peptidase D-ALA esterase/amidase"/>
    <property type="match status" value="1"/>
</dbReference>
<comment type="subunit">
    <text evidence="2">Heterotetramer of two alpha and two beta chains.</text>
</comment>
<feature type="binding site" evidence="10">
    <location>
        <position position="460"/>
    </location>
    <ligand>
        <name>substrate</name>
    </ligand>
</feature>
<dbReference type="GO" id="GO:0006526">
    <property type="term" value="P:L-arginine biosynthetic process"/>
    <property type="evidence" value="ECO:0007669"/>
    <property type="project" value="UniProtKB-UniRule"/>
</dbReference>
<dbReference type="GO" id="GO:0006592">
    <property type="term" value="P:ornithine biosynthetic process"/>
    <property type="evidence" value="ECO:0007669"/>
    <property type="project" value="TreeGrafter"/>
</dbReference>
<gene>
    <name evidence="11" type="ORF">WJX81_004681</name>
</gene>
<keyword evidence="10" id="KW-0934">Plastid</keyword>
<comment type="function">
    <text evidence="10">Catalyzes two activities which are involved in the cyclic version of arginine biosynthesis: the synthesis of acetylglutamate from glutamate and acetyl-CoA, and of ornithine by transacetylation between acetylornithine and glutamate.</text>
</comment>
<evidence type="ECO:0000256" key="1">
    <source>
        <dbReference type="ARBA" id="ARBA00006774"/>
    </source>
</evidence>
<feature type="chain" id="PRO_5043061486" description="Arginine biosynthesis bifunctional protein ArgJ beta chain" evidence="10">
    <location>
        <begin position="241"/>
        <end position="460"/>
    </location>
</feature>
<feature type="binding site" evidence="10">
    <location>
        <position position="328"/>
    </location>
    <ligand>
        <name>substrate</name>
    </ligand>
</feature>
<dbReference type="FunFam" id="3.10.20.340:FF:000001">
    <property type="entry name" value="Arginine biosynthesis bifunctional protein ArgJ, chloroplastic"/>
    <property type="match status" value="1"/>
</dbReference>
<dbReference type="InterPro" id="IPR042195">
    <property type="entry name" value="ArgJ_beta_C"/>
</dbReference>
<feature type="active site" description="Nucleophile" evidence="10">
    <location>
        <position position="241"/>
    </location>
</feature>
<comment type="subunit">
    <text evidence="10">Heterodimer of an alpha and a beta chain.</text>
</comment>
<dbReference type="EMBL" id="JALJOU010000077">
    <property type="protein sequence ID" value="KAK9825145.1"/>
    <property type="molecule type" value="Genomic_DNA"/>
</dbReference>
<organism evidence="11 12">
    <name type="scientific">Elliptochloris bilobata</name>
    <dbReference type="NCBI Taxonomy" id="381761"/>
    <lineage>
        <taxon>Eukaryota</taxon>
        <taxon>Viridiplantae</taxon>
        <taxon>Chlorophyta</taxon>
        <taxon>core chlorophytes</taxon>
        <taxon>Trebouxiophyceae</taxon>
        <taxon>Trebouxiophyceae incertae sedis</taxon>
        <taxon>Elliptochloris clade</taxon>
        <taxon>Elliptochloris</taxon>
    </lineage>
</organism>
<comment type="pathway">
    <text evidence="10">Amino-acid biosynthesis; L-arginine biosynthesis; N(2)-acetyl-L-ornithine from L-glutamate: step 1/4.</text>
</comment>
<dbReference type="FunFam" id="3.60.70.12:FF:000001">
    <property type="entry name" value="Arginine biosynthesis bifunctional protein ArgJ, chloroplastic"/>
    <property type="match status" value="1"/>
</dbReference>
<feature type="chain" id="PRO_5043061487" description="Arginine biosynthesis bifunctional protein ArgJ alpha chain" evidence="10">
    <location>
        <begin position="1"/>
        <end position="240"/>
    </location>
</feature>
<keyword evidence="6 10" id="KW-0068">Autocatalytic cleavage</keyword>
<keyword evidence="3 10" id="KW-0055">Arginine biosynthesis</keyword>
<dbReference type="GO" id="GO:0004358">
    <property type="term" value="F:L-glutamate N-acetyltransferase activity, acting on acetyl-L-ornithine as donor"/>
    <property type="evidence" value="ECO:0007669"/>
    <property type="project" value="UniProtKB-UniRule"/>
</dbReference>
<keyword evidence="4 10" id="KW-0028">Amino-acid biosynthesis</keyword>
<dbReference type="Pfam" id="PF01960">
    <property type="entry name" value="ArgJ"/>
    <property type="match status" value="1"/>
</dbReference>
<keyword evidence="7 10" id="KW-0511">Multifunctional enzyme</keyword>
<dbReference type="HAMAP" id="MF_01106">
    <property type="entry name" value="ArgJ"/>
    <property type="match status" value="1"/>
</dbReference>
<keyword evidence="12" id="KW-1185">Reference proteome</keyword>
<evidence type="ECO:0000256" key="4">
    <source>
        <dbReference type="ARBA" id="ARBA00022605"/>
    </source>
</evidence>
<name>A0AAW1QUL8_9CHLO</name>
<dbReference type="AlphaFoldDB" id="A0AAW1QUL8"/>
<sequence>MQLKRALGTSIRADRKAGCRQRRLLLRVAAAAPQHAFDIPAAPILIPAGPWWEVDGSVCAAKGFKAQGMAGGLRASGPKADLALVVADGEAAAAGVFTTNIVCAAPVTFCRNVLADRETVRAVLVNAGQANAATGDAGYEDCLVSASELAKTLDISAEEVLLLSTGVIGRRIKLDALVASLPALVAGLGASAEDAHHAAVAVTTTDLVSKSAALEADIGGVPVRVGGFAKGSGMIHPNMATMLCVITSDAAVAPPLWRDIVRRGATASFNQISVDGDTSTNDTVIGLASGAAGGALITDPASAEAEQLEAAVTALLQGLAKSVAWDGEGATCLIEVGASGTADDAGARAVARAVAASSLVKAAIFGHDPNWGRIACAAGYAGVPFDANALNIRLGPIGLMTAGQPLGFDAKAASAYLKETTAVHGTVHIDISLGNGPGAGTAWGCDLSYDYVKINAEYTT</sequence>
<dbReference type="NCBIfam" id="NF003802">
    <property type="entry name" value="PRK05388.1"/>
    <property type="match status" value="1"/>
</dbReference>
<comment type="catalytic activity">
    <reaction evidence="9 10">
        <text>N(2)-acetyl-L-ornithine + L-glutamate = N-acetyl-L-glutamate + L-ornithine</text>
        <dbReference type="Rhea" id="RHEA:15349"/>
        <dbReference type="ChEBI" id="CHEBI:29985"/>
        <dbReference type="ChEBI" id="CHEBI:44337"/>
        <dbReference type="ChEBI" id="CHEBI:46911"/>
        <dbReference type="ChEBI" id="CHEBI:57805"/>
        <dbReference type="EC" id="2.3.1.35"/>
    </reaction>
</comment>
<dbReference type="InterPro" id="IPR002813">
    <property type="entry name" value="Arg_biosynth_ArgJ"/>
</dbReference>
<comment type="similarity">
    <text evidence="1 10">Belongs to the ArgJ family.</text>
</comment>
<accession>A0AAW1QUL8</accession>
<dbReference type="InterPro" id="IPR016117">
    <property type="entry name" value="ArgJ-like_dom_sf"/>
</dbReference>
<feature type="site" description="Involved in the stabilization of negative charge on the oxyanion by the formation of the oxyanion hole" evidence="10">
    <location>
        <position position="165"/>
    </location>
</feature>
<comment type="pathway">
    <text evidence="10">Amino-acid biosynthesis; L-arginine biosynthesis; L-ornithine and N-acetyl-L-glutamate from L-glutamate and N(2)-acetyl-L-ornithine (cyclic): step 1/1.</text>
</comment>
<evidence type="ECO:0000256" key="6">
    <source>
        <dbReference type="ARBA" id="ARBA00022813"/>
    </source>
</evidence>
<keyword evidence="10" id="KW-0150">Chloroplast</keyword>
<proteinExistence type="inferred from homology"/>
<evidence type="ECO:0000256" key="3">
    <source>
        <dbReference type="ARBA" id="ARBA00022571"/>
    </source>
</evidence>
<feature type="binding site" evidence="10">
    <location>
        <position position="230"/>
    </location>
    <ligand>
        <name>substrate</name>
    </ligand>
</feature>
<dbReference type="CDD" id="cd02152">
    <property type="entry name" value="OAT"/>
    <property type="match status" value="1"/>
</dbReference>
<dbReference type="GO" id="GO:0004042">
    <property type="term" value="F:L-glutamate N-acetyltransferase activity"/>
    <property type="evidence" value="ECO:0007669"/>
    <property type="project" value="UniProtKB-UniRule"/>
</dbReference>
<evidence type="ECO:0000256" key="9">
    <source>
        <dbReference type="ARBA" id="ARBA00049439"/>
    </source>
</evidence>
<evidence type="ECO:0000256" key="7">
    <source>
        <dbReference type="ARBA" id="ARBA00023268"/>
    </source>
</evidence>
<dbReference type="PANTHER" id="PTHR23100">
    <property type="entry name" value="ARGININE BIOSYNTHESIS BIFUNCTIONAL PROTEIN ARGJ"/>
    <property type="match status" value="1"/>
</dbReference>
<dbReference type="PANTHER" id="PTHR23100:SF0">
    <property type="entry name" value="ARGININE BIOSYNTHESIS BIFUNCTIONAL PROTEIN ARGJ, MITOCHONDRIAL"/>
    <property type="match status" value="1"/>
</dbReference>
<evidence type="ECO:0000313" key="12">
    <source>
        <dbReference type="Proteomes" id="UP001445335"/>
    </source>
</evidence>
<protein>
    <recommendedName>
        <fullName evidence="10">Arginine biosynthesis bifunctional protein ArgJ, chloroplastic</fullName>
    </recommendedName>
    <domain>
        <recommendedName>
            <fullName evidence="10">Glutamate N-acetyltransferase</fullName>
            <shortName evidence="10">GAT</shortName>
            <ecNumber evidence="10">2.3.1.35</ecNumber>
        </recommendedName>
        <alternativeName>
            <fullName evidence="10">Ornithine acetyltransferase</fullName>
            <shortName evidence="10">OATase</shortName>
        </alternativeName>
        <alternativeName>
            <fullName evidence="10">Ornithine transacetylase</fullName>
        </alternativeName>
    </domain>
    <domain>
        <recommendedName>
            <fullName evidence="10">Amino-acid acetyltransferase</fullName>
            <ecNumber evidence="10">2.3.1.1</ecNumber>
        </recommendedName>
        <alternativeName>
            <fullName evidence="10">N-acetylglutamate synthase</fullName>
            <shortName evidence="10">AGS</shortName>
        </alternativeName>
    </domain>
    <component>
        <recommendedName>
            <fullName evidence="10">Arginine biosynthesis bifunctional protein ArgJ alpha chain</fullName>
        </recommendedName>
    </component>
    <component>
        <recommendedName>
            <fullName evidence="10">Arginine biosynthesis bifunctional protein ArgJ beta chain</fullName>
        </recommendedName>
    </component>
</protein>
<feature type="binding site" evidence="10">
    <location>
        <position position="241"/>
    </location>
    <ligand>
        <name>substrate</name>
    </ligand>
</feature>
<feature type="site" description="Involved in the stabilization of negative charge on the oxyanion by the formation of the oxyanion hole" evidence="10">
    <location>
        <position position="166"/>
    </location>
</feature>
<dbReference type="EC" id="2.3.1.1" evidence="10"/>
<dbReference type="SUPFAM" id="SSF56266">
    <property type="entry name" value="DmpA/ArgJ-like"/>
    <property type="match status" value="1"/>
</dbReference>
<comment type="subcellular location">
    <subcellularLocation>
        <location evidence="10">Plastid</location>
        <location evidence="10">Chloroplast</location>
    </subcellularLocation>
</comment>